<evidence type="ECO:0000313" key="1">
    <source>
        <dbReference type="EMBL" id="TGN68272.1"/>
    </source>
</evidence>
<dbReference type="OrthoDB" id="6691177at2"/>
<sequence length="482" mass="54497">MRVSEYYNLGRNQASLSFIDVDIKNDTKLFVNARAIRQLESDWGQHCEYLISSFFDAAIGSIKNGNDAEALEILSQLKEPNETHLGLSEGESDGRGLGPKKARHIWQSLRQSKAVKTGLLSDLEDTVLLVGGISVDILSDIVTNIIRGPLITFTQEVCEDLGIPVEEGVASGPIWNPTTKDWDEEFVNLPVADGDKLILVPKSIVRIDADYNVGKYYRSYVLEAMKRDELSRNSELVHTIKSGKKKGQRDVYKTELEKKYGSQQKAVSIKYTDEHPDVLLKYKAEHSAPTPALSHRQIAEAQGLPMPNWDQLLKAVLKCEPGRKAAYEYEDAITNLLTAVFYPVLVEPEKQSPLHGGLKRVDLRFTNYARSGFYEWLARHYSCSYVFVECKNFGEELGNPEIDQIAMRFSKDRGQFGMVVCRSVENWDKLNARCIAAAKDSHGYVIVLTDDDLKVLINECSDNLMQTYEFPTLWRKFNQLVL</sequence>
<accession>A0A4Z1CSE9</accession>
<dbReference type="AlphaFoldDB" id="A0A4Z1CSE9"/>
<dbReference type="Proteomes" id="UP000297972">
    <property type="component" value="Unassembled WGS sequence"/>
</dbReference>
<comment type="caution">
    <text evidence="1">The sequence shown here is derived from an EMBL/GenBank/DDBJ whole genome shotgun (WGS) entry which is preliminary data.</text>
</comment>
<protein>
    <recommendedName>
        <fullName evidence="3">Restriction endonuclease type IV Mrr domain-containing protein</fullName>
    </recommendedName>
</protein>
<organism evidence="1 2">
    <name type="scientific">Paracoccus liaowanqingii</name>
    <dbReference type="NCBI Taxonomy" id="2560053"/>
    <lineage>
        <taxon>Bacteria</taxon>
        <taxon>Pseudomonadati</taxon>
        <taxon>Pseudomonadota</taxon>
        <taxon>Alphaproteobacteria</taxon>
        <taxon>Rhodobacterales</taxon>
        <taxon>Paracoccaceae</taxon>
        <taxon>Paracoccus</taxon>
    </lineage>
</organism>
<name>A0A4Z1CSE9_9RHOB</name>
<dbReference type="RefSeq" id="WP_135816148.1">
    <property type="nucleotide sequence ID" value="NZ_SRPG01000009.1"/>
</dbReference>
<gene>
    <name evidence="1" type="ORF">E4L95_01940</name>
</gene>
<evidence type="ECO:0008006" key="3">
    <source>
        <dbReference type="Google" id="ProtNLM"/>
    </source>
</evidence>
<reference evidence="1 2" key="1">
    <citation type="submission" date="2019-03" db="EMBL/GenBank/DDBJ databases">
        <authorList>
            <person name="Li J."/>
        </authorList>
    </citation>
    <scope>NUCLEOTIDE SEQUENCE [LARGE SCALE GENOMIC DNA]</scope>
    <source>
        <strain evidence="1 2">3058</strain>
    </source>
</reference>
<proteinExistence type="predicted"/>
<dbReference type="EMBL" id="SRPG01000009">
    <property type="protein sequence ID" value="TGN68272.1"/>
    <property type="molecule type" value="Genomic_DNA"/>
</dbReference>
<evidence type="ECO:0000313" key="2">
    <source>
        <dbReference type="Proteomes" id="UP000297972"/>
    </source>
</evidence>
<keyword evidence="2" id="KW-1185">Reference proteome</keyword>